<evidence type="ECO:0000313" key="3">
    <source>
        <dbReference type="Proteomes" id="UP000236173"/>
    </source>
</evidence>
<evidence type="ECO:0000256" key="1">
    <source>
        <dbReference type="SAM" id="MobiDB-lite"/>
    </source>
</evidence>
<reference evidence="3" key="1">
    <citation type="submission" date="2017-09" db="EMBL/GenBank/DDBJ databases">
        <title>Metaegenomics of thermophilic ammonia-oxidizing enrichment culture.</title>
        <authorList>
            <person name="Kato S."/>
            <person name="Suzuki K."/>
        </authorList>
    </citation>
    <scope>NUCLEOTIDE SEQUENCE [LARGE SCALE GENOMIC DNA]</scope>
</reference>
<evidence type="ECO:0000313" key="2">
    <source>
        <dbReference type="EMBL" id="GBD00219.1"/>
    </source>
</evidence>
<dbReference type="EMBL" id="BEHT01000060">
    <property type="protein sequence ID" value="GBD00219.1"/>
    <property type="molecule type" value="Genomic_DNA"/>
</dbReference>
<dbReference type="Proteomes" id="UP000236173">
    <property type="component" value="Unassembled WGS sequence"/>
</dbReference>
<feature type="region of interest" description="Disordered" evidence="1">
    <location>
        <begin position="1"/>
        <end position="23"/>
    </location>
</feature>
<organism evidence="2 3">
    <name type="scientific">Candidatus Fervidibacter japonicus</name>
    <dbReference type="NCBI Taxonomy" id="2035412"/>
    <lineage>
        <taxon>Bacteria</taxon>
        <taxon>Candidatus Fervidibacterota</taxon>
        <taxon>Candidatus Fervidibacter</taxon>
    </lineage>
</organism>
<accession>A0A2H5XGA7</accession>
<sequence>MRRLLSSAAQESRPPNEPSASRRAHLLMRRLLSSAAQRAALRTNPRHLGGRIS</sequence>
<gene>
    <name evidence="2" type="ORF">HRbin17_02757</name>
</gene>
<comment type="caution">
    <text evidence="2">The sequence shown here is derived from an EMBL/GenBank/DDBJ whole genome shotgun (WGS) entry which is preliminary data.</text>
</comment>
<name>A0A2H5XGA7_9BACT</name>
<proteinExistence type="predicted"/>
<protein>
    <submittedName>
        <fullName evidence="2">Uncharacterized protein</fullName>
    </submittedName>
</protein>
<dbReference type="AlphaFoldDB" id="A0A2H5XGA7"/>